<dbReference type="RefSeq" id="WP_091791345.1">
    <property type="nucleotide sequence ID" value="NZ_FNAF01000003.1"/>
</dbReference>
<sequence>MALMDDCMEWLNYVEDLIRELSDSKPSEFKQGQVDGLRMAADMLKDYLADYPGYVDPLRKFDQFKM</sequence>
<keyword evidence="2" id="KW-1185">Reference proteome</keyword>
<dbReference type="OrthoDB" id="9990254at2"/>
<evidence type="ECO:0000313" key="1">
    <source>
        <dbReference type="EMBL" id="SDD41654.1"/>
    </source>
</evidence>
<dbReference type="AlphaFoldDB" id="A0A1G6UK63"/>
<reference evidence="1 2" key="1">
    <citation type="submission" date="2016-10" db="EMBL/GenBank/DDBJ databases">
        <authorList>
            <person name="de Groot N.N."/>
        </authorList>
    </citation>
    <scope>NUCLEOTIDE SEQUENCE [LARGE SCALE GENOMIC DNA]</scope>
    <source>
        <strain evidence="1 2">DSM 20475</strain>
    </source>
</reference>
<organism evidence="1 2">
    <name type="scientific">Peptococcus niger</name>
    <dbReference type="NCBI Taxonomy" id="2741"/>
    <lineage>
        <taxon>Bacteria</taxon>
        <taxon>Bacillati</taxon>
        <taxon>Bacillota</taxon>
        <taxon>Clostridia</taxon>
        <taxon>Eubacteriales</taxon>
        <taxon>Peptococcaceae</taxon>
        <taxon>Peptococcus</taxon>
    </lineage>
</organism>
<accession>A0A1G6UK63</accession>
<dbReference type="STRING" id="2741.SAMN04489866_10379"/>
<evidence type="ECO:0000313" key="2">
    <source>
        <dbReference type="Proteomes" id="UP000198995"/>
    </source>
</evidence>
<proteinExistence type="predicted"/>
<name>A0A1G6UK63_PEPNI</name>
<gene>
    <name evidence="1" type="ORF">SAMN04489866_10379</name>
</gene>
<dbReference type="Proteomes" id="UP000198995">
    <property type="component" value="Unassembled WGS sequence"/>
</dbReference>
<dbReference type="EMBL" id="FNAF01000003">
    <property type="protein sequence ID" value="SDD41654.1"/>
    <property type="molecule type" value="Genomic_DNA"/>
</dbReference>
<protein>
    <submittedName>
        <fullName evidence="1">Uncharacterized protein</fullName>
    </submittedName>
</protein>